<comment type="caution">
    <text evidence="1">The sequence shown here is derived from an EMBL/GenBank/DDBJ whole genome shotgun (WGS) entry which is preliminary data.</text>
</comment>
<reference evidence="1 2" key="1">
    <citation type="submission" date="2019-12" db="EMBL/GenBank/DDBJ databases">
        <title>Genomic-based taxomic classification of the family Erythrobacteraceae.</title>
        <authorList>
            <person name="Xu L."/>
        </authorList>
    </citation>
    <scope>NUCLEOTIDE SEQUENCE [LARGE SCALE GENOMIC DNA]</scope>
    <source>
        <strain evidence="1 2">JCM 16339</strain>
    </source>
</reference>
<dbReference type="AlphaFoldDB" id="A0A844ZMC0"/>
<evidence type="ECO:0000313" key="2">
    <source>
        <dbReference type="Proteomes" id="UP000435243"/>
    </source>
</evidence>
<protein>
    <submittedName>
        <fullName evidence="1">Uncharacterized protein</fullName>
    </submittedName>
</protein>
<name>A0A844ZMC0_9SPHN</name>
<sequence>MLLLTVGAILAAAACAGQAKSGWDGFDIESQISEFDKIKGELEVRLEVGEESERDFENSWRYEEEYSESIGSVDIFHCYPPYYTGDDPEYRNEFYNRLAKQTVGIERRLREAGYLSEIYQGPLRDYEIRSIYRSYRIVAPHVSTNQFDGVLRGDPEFKILTMRIEQNRRVMQSESLPIVASGECGDGDVPYLFSTIPANASLWIIPEFDSLICERRAIDPWNRDQCFGWYESTPSEEVYLSGRYLFVAEWPDGTVRRGRRLFEADEVTRDARLIVIRKQ</sequence>
<dbReference type="OrthoDB" id="7375039at2"/>
<proteinExistence type="predicted"/>
<keyword evidence="2" id="KW-1185">Reference proteome</keyword>
<accession>A0A844ZMC0</accession>
<gene>
    <name evidence="1" type="ORF">GRI32_05790</name>
</gene>
<organism evidence="1 2">
    <name type="scientific">Alteraurantiacibacter aestuarii</name>
    <dbReference type="NCBI Taxonomy" id="650004"/>
    <lineage>
        <taxon>Bacteria</taxon>
        <taxon>Pseudomonadati</taxon>
        <taxon>Pseudomonadota</taxon>
        <taxon>Alphaproteobacteria</taxon>
        <taxon>Sphingomonadales</taxon>
        <taxon>Erythrobacteraceae</taxon>
        <taxon>Alteraurantiacibacter</taxon>
    </lineage>
</organism>
<dbReference type="Proteomes" id="UP000435243">
    <property type="component" value="Unassembled WGS sequence"/>
</dbReference>
<dbReference type="RefSeq" id="WP_160590398.1">
    <property type="nucleotide sequence ID" value="NZ_BAAAFP010000001.1"/>
</dbReference>
<dbReference type="EMBL" id="WTYY01000003">
    <property type="protein sequence ID" value="MXO88246.1"/>
    <property type="molecule type" value="Genomic_DNA"/>
</dbReference>
<evidence type="ECO:0000313" key="1">
    <source>
        <dbReference type="EMBL" id="MXO88246.1"/>
    </source>
</evidence>